<dbReference type="InterPro" id="IPR002110">
    <property type="entry name" value="Ankyrin_rpt"/>
</dbReference>
<keyword evidence="5 7" id="KW-0040">ANK repeat</keyword>
<dbReference type="SMART" id="SM00248">
    <property type="entry name" value="ANK"/>
    <property type="match status" value="9"/>
</dbReference>
<organism evidence="10 11">
    <name type="scientific">Rhodamnia argentea</name>
    <dbReference type="NCBI Taxonomy" id="178133"/>
    <lineage>
        <taxon>Eukaryota</taxon>
        <taxon>Viridiplantae</taxon>
        <taxon>Streptophyta</taxon>
        <taxon>Embryophyta</taxon>
        <taxon>Tracheophyta</taxon>
        <taxon>Spermatophyta</taxon>
        <taxon>Magnoliopsida</taxon>
        <taxon>eudicotyledons</taxon>
        <taxon>Gunneridae</taxon>
        <taxon>Pentapetalae</taxon>
        <taxon>rosids</taxon>
        <taxon>malvids</taxon>
        <taxon>Myrtales</taxon>
        <taxon>Myrtaceae</taxon>
        <taxon>Myrtoideae</taxon>
        <taxon>Myrteae</taxon>
        <taxon>Australasian group</taxon>
        <taxon>Rhodamnia</taxon>
    </lineage>
</organism>
<feature type="repeat" description="ANK" evidence="7">
    <location>
        <begin position="254"/>
        <end position="286"/>
    </location>
</feature>
<feature type="domain" description="PGG" evidence="9">
    <location>
        <begin position="450"/>
        <end position="558"/>
    </location>
</feature>
<sequence length="683" mass="74761">MDSDSTSVDIQDHETWEQRRARLRALESVNGTQLQAESKYRVSLKLWPAVEQGNVDKFIEAIENCSAGEGVPLSDIIKIEGPSGNSLLHAAAGIEEGDILQALLEVIRDKSLTAKVNCRGDTALHIAARAGRIRAAELLLSCRGIVDTANDIGNTALHEAVKNSNRELTRLLLSQGSNLVYKENKEGKCPLYLAVEMEDSTNLKLLMEAVDGHEILPSQIEGMSPVHGAVLYKRIEMLKEMSKRKELFDLRDDKGGTPLHLAAYLNYIDGVEFLVNNFASSAFEGDKEGYLPIHVACKMDRRIIVKKLLHLWPNPDELLNLKDGQNILHVAAKCGSTSVIRFILDNPKLERLINAKDKEGNTPLHVAASQLKFPAILSLVAEEVVDIEVVNNRHLTALDIADEQLAKIWTLEAVKAPRSIYRASRGPEGRDPWPTAIDPVRDTKPTHLDRLRDKANAHMVVAALVATMTFAAGFSVPGGYKNSEPDVGIAALLNKPMYDVFVICNTIAMYSSIIAVVLLPQTQLIEFQVPNIFLKRAKQSLDLAIATMSVAFMAGVYVTVSKRTWVAVVFLIIGITALEHTQIRARDNSLISDPNSVSPKVETEKLFELSSEGFAPLAPISNPSATNTATKPYVSSSFIAPFSQPSWFTPSAVKMAFHFSTVTSGGPSSITTWSVSIPMSEAA</sequence>
<gene>
    <name evidence="11" type="primary">LOC115747729</name>
</gene>
<dbReference type="Gene3D" id="1.25.40.20">
    <property type="entry name" value="Ankyrin repeat-containing domain"/>
    <property type="match status" value="3"/>
</dbReference>
<dbReference type="SUPFAM" id="SSF48403">
    <property type="entry name" value="Ankyrin repeat"/>
    <property type="match status" value="1"/>
</dbReference>
<name>A0ABM3HBM6_9MYRT</name>
<dbReference type="Pfam" id="PF12796">
    <property type="entry name" value="Ank_2"/>
    <property type="match status" value="4"/>
</dbReference>
<reference evidence="11" key="2">
    <citation type="submission" date="2025-08" db="UniProtKB">
        <authorList>
            <consortium name="RefSeq"/>
        </authorList>
    </citation>
    <scope>IDENTIFICATION</scope>
    <source>
        <tissue evidence="11">Leaf</tissue>
    </source>
</reference>
<feature type="repeat" description="ANK" evidence="7">
    <location>
        <begin position="119"/>
        <end position="151"/>
    </location>
</feature>
<dbReference type="InterPro" id="IPR036770">
    <property type="entry name" value="Ankyrin_rpt-contain_sf"/>
</dbReference>
<accession>A0ABM3HBM6</accession>
<feature type="transmembrane region" description="Helical" evidence="8">
    <location>
        <begin position="564"/>
        <end position="581"/>
    </location>
</feature>
<dbReference type="PROSITE" id="PS50297">
    <property type="entry name" value="ANK_REP_REGION"/>
    <property type="match status" value="3"/>
</dbReference>
<dbReference type="PROSITE" id="PS50088">
    <property type="entry name" value="ANK_REPEAT"/>
    <property type="match status" value="4"/>
</dbReference>
<keyword evidence="3" id="KW-0677">Repeat</keyword>
<protein>
    <submittedName>
        <fullName evidence="11">Protein ACCELERATED CELL DEATH 6-like</fullName>
    </submittedName>
</protein>
<evidence type="ECO:0000256" key="5">
    <source>
        <dbReference type="ARBA" id="ARBA00023043"/>
    </source>
</evidence>
<dbReference type="GeneID" id="115747729"/>
<evidence type="ECO:0000256" key="4">
    <source>
        <dbReference type="ARBA" id="ARBA00022989"/>
    </source>
</evidence>
<dbReference type="Pfam" id="PF13962">
    <property type="entry name" value="PGG"/>
    <property type="match status" value="1"/>
</dbReference>
<evidence type="ECO:0000256" key="3">
    <source>
        <dbReference type="ARBA" id="ARBA00022737"/>
    </source>
</evidence>
<feature type="repeat" description="ANK" evidence="7">
    <location>
        <begin position="152"/>
        <end position="184"/>
    </location>
</feature>
<dbReference type="RefSeq" id="XP_048133983.1">
    <property type="nucleotide sequence ID" value="XM_048278026.1"/>
</dbReference>
<keyword evidence="2 8" id="KW-0812">Transmembrane</keyword>
<dbReference type="PANTHER" id="PTHR24186">
    <property type="entry name" value="PROTEIN PHOSPHATASE 1 REGULATORY SUBUNIT"/>
    <property type="match status" value="1"/>
</dbReference>
<evidence type="ECO:0000256" key="8">
    <source>
        <dbReference type="SAM" id="Phobius"/>
    </source>
</evidence>
<feature type="transmembrane region" description="Helical" evidence="8">
    <location>
        <begin position="500"/>
        <end position="519"/>
    </location>
</feature>
<keyword evidence="6 8" id="KW-0472">Membrane</keyword>
<reference evidence="10" key="1">
    <citation type="submission" date="2025-05" db="UniProtKB">
        <authorList>
            <consortium name="RefSeq"/>
        </authorList>
    </citation>
    <scope>NUCLEOTIDE SEQUENCE [LARGE SCALE GENOMIC DNA]</scope>
</reference>
<keyword evidence="10" id="KW-1185">Reference proteome</keyword>
<evidence type="ECO:0000259" key="9">
    <source>
        <dbReference type="Pfam" id="PF13962"/>
    </source>
</evidence>
<comment type="subcellular location">
    <subcellularLocation>
        <location evidence="1">Membrane</location>
        <topology evidence="1">Multi-pass membrane protein</topology>
    </subcellularLocation>
</comment>
<evidence type="ECO:0000313" key="10">
    <source>
        <dbReference type="Proteomes" id="UP000827889"/>
    </source>
</evidence>
<evidence type="ECO:0000313" key="11">
    <source>
        <dbReference type="RefSeq" id="XP_048133983.1"/>
    </source>
</evidence>
<dbReference type="PANTHER" id="PTHR24186:SF46">
    <property type="entry name" value="PROTEIN ACCELERATED CELL DEATH 6-LIKE"/>
    <property type="match status" value="1"/>
</dbReference>
<dbReference type="InterPro" id="IPR026961">
    <property type="entry name" value="PGG_dom"/>
</dbReference>
<dbReference type="Proteomes" id="UP000827889">
    <property type="component" value="Chromosome 1"/>
</dbReference>
<evidence type="ECO:0000256" key="2">
    <source>
        <dbReference type="ARBA" id="ARBA00022692"/>
    </source>
</evidence>
<feature type="transmembrane region" description="Helical" evidence="8">
    <location>
        <begin position="460"/>
        <end position="480"/>
    </location>
</feature>
<proteinExistence type="predicted"/>
<evidence type="ECO:0000256" key="1">
    <source>
        <dbReference type="ARBA" id="ARBA00004141"/>
    </source>
</evidence>
<evidence type="ECO:0000256" key="6">
    <source>
        <dbReference type="ARBA" id="ARBA00023136"/>
    </source>
</evidence>
<keyword evidence="4 8" id="KW-1133">Transmembrane helix</keyword>
<feature type="transmembrane region" description="Helical" evidence="8">
    <location>
        <begin position="540"/>
        <end position="558"/>
    </location>
</feature>
<feature type="repeat" description="ANK" evidence="7">
    <location>
        <begin position="359"/>
        <end position="392"/>
    </location>
</feature>
<evidence type="ECO:0000256" key="7">
    <source>
        <dbReference type="PROSITE-ProRule" id="PRU00023"/>
    </source>
</evidence>